<feature type="compositionally biased region" description="Acidic residues" evidence="2">
    <location>
        <begin position="12"/>
        <end position="36"/>
    </location>
</feature>
<evidence type="ECO:0000256" key="1">
    <source>
        <dbReference type="ARBA" id="ARBA00011353"/>
    </source>
</evidence>
<protein>
    <recommendedName>
        <fullName evidence="3">Chromo domain-containing protein</fullName>
    </recommendedName>
</protein>
<dbReference type="InterPro" id="IPR023780">
    <property type="entry name" value="Chromo_domain"/>
</dbReference>
<dbReference type="Pfam" id="PF00385">
    <property type="entry name" value="Chromo"/>
    <property type="match status" value="1"/>
</dbReference>
<feature type="compositionally biased region" description="Polar residues" evidence="2">
    <location>
        <begin position="520"/>
        <end position="533"/>
    </location>
</feature>
<organism evidence="4 5">
    <name type="scientific">Penicillium chermesinum</name>
    <dbReference type="NCBI Taxonomy" id="63820"/>
    <lineage>
        <taxon>Eukaryota</taxon>
        <taxon>Fungi</taxon>
        <taxon>Dikarya</taxon>
        <taxon>Ascomycota</taxon>
        <taxon>Pezizomycotina</taxon>
        <taxon>Eurotiomycetes</taxon>
        <taxon>Eurotiomycetidae</taxon>
        <taxon>Eurotiales</taxon>
        <taxon>Aspergillaceae</taxon>
        <taxon>Penicillium</taxon>
    </lineage>
</organism>
<evidence type="ECO:0000313" key="4">
    <source>
        <dbReference type="EMBL" id="KAJ5239392.1"/>
    </source>
</evidence>
<feature type="region of interest" description="Disordered" evidence="2">
    <location>
        <begin position="1104"/>
        <end position="1163"/>
    </location>
</feature>
<evidence type="ECO:0000256" key="2">
    <source>
        <dbReference type="SAM" id="MobiDB-lite"/>
    </source>
</evidence>
<feature type="region of interest" description="Disordered" evidence="2">
    <location>
        <begin position="1"/>
        <end position="36"/>
    </location>
</feature>
<dbReference type="GO" id="GO:0006338">
    <property type="term" value="P:chromatin remodeling"/>
    <property type="evidence" value="ECO:0007669"/>
    <property type="project" value="UniProtKB-ARBA"/>
</dbReference>
<dbReference type="OrthoDB" id="1918685at2759"/>
<feature type="compositionally biased region" description="Basic and acidic residues" evidence="2">
    <location>
        <begin position="1154"/>
        <end position="1163"/>
    </location>
</feature>
<dbReference type="EMBL" id="JAPQKS010000003">
    <property type="protein sequence ID" value="KAJ5239392.1"/>
    <property type="molecule type" value="Genomic_DNA"/>
</dbReference>
<keyword evidence="5" id="KW-1185">Reference proteome</keyword>
<dbReference type="CDD" id="cd18966">
    <property type="entry name" value="chromodomain"/>
    <property type="match status" value="1"/>
</dbReference>
<feature type="compositionally biased region" description="Polar residues" evidence="2">
    <location>
        <begin position="350"/>
        <end position="361"/>
    </location>
</feature>
<dbReference type="SMART" id="SM00298">
    <property type="entry name" value="CHROMO"/>
    <property type="match status" value="1"/>
</dbReference>
<dbReference type="Proteomes" id="UP001150941">
    <property type="component" value="Unassembled WGS sequence"/>
</dbReference>
<dbReference type="RefSeq" id="XP_058332311.1">
    <property type="nucleotide sequence ID" value="XM_058473308.1"/>
</dbReference>
<feature type="compositionally biased region" description="Polar residues" evidence="2">
    <location>
        <begin position="155"/>
        <end position="181"/>
    </location>
</feature>
<feature type="compositionally biased region" description="Basic and acidic residues" evidence="2">
    <location>
        <begin position="502"/>
        <end position="518"/>
    </location>
</feature>
<dbReference type="AlphaFoldDB" id="A0A9W9TSC5"/>
<evidence type="ECO:0000313" key="5">
    <source>
        <dbReference type="Proteomes" id="UP001150941"/>
    </source>
</evidence>
<name>A0A9W9TSC5_9EURO</name>
<proteinExistence type="predicted"/>
<dbReference type="PROSITE" id="PS50013">
    <property type="entry name" value="CHROMO_2"/>
    <property type="match status" value="1"/>
</dbReference>
<dbReference type="SUPFAM" id="SSF54160">
    <property type="entry name" value="Chromo domain-like"/>
    <property type="match status" value="1"/>
</dbReference>
<evidence type="ECO:0000259" key="3">
    <source>
        <dbReference type="PROSITE" id="PS50013"/>
    </source>
</evidence>
<feature type="region of interest" description="Disordered" evidence="2">
    <location>
        <begin position="720"/>
        <end position="740"/>
    </location>
</feature>
<feature type="compositionally biased region" description="Polar residues" evidence="2">
    <location>
        <begin position="812"/>
        <end position="821"/>
    </location>
</feature>
<dbReference type="InterPro" id="IPR000953">
    <property type="entry name" value="Chromo/chromo_shadow_dom"/>
</dbReference>
<dbReference type="InterPro" id="IPR016197">
    <property type="entry name" value="Chromo-like_dom_sf"/>
</dbReference>
<feature type="compositionally biased region" description="Polar residues" evidence="2">
    <location>
        <begin position="238"/>
        <end position="251"/>
    </location>
</feature>
<sequence length="1163" mass="128849">MTPAPKDSNWADADEDDGSPEESEAGQEGEGSDEAEAFTIEAILAERVHDGTTQYLIRWEGWDLLCATWEPEESFNDKDASLKTWREAKLEILAGRKPKFNVEKFDKDKARITADVLKRTGSTLEAYNDHLQTNIDDYYLTPAIRFPDSREETRAVNSSMKWPANRTQYSTPDSPSTSAMTQPAAPSHHSKPFSASGPQTEAAGPYMPPREEPEGNTKTAGLETTRIPADASRLPGQPMQSISEHTAQKPQRPQLLISASGATPRVHSEPKTTVNKPPATNFGTGLAVRRAPQGKYDRAPLPNEVSLQRPSEVSGRLPRTLAIPWKPDSISVPSDTVESINDSDLRNSSLASKTSNLQSAPPTLGGHSFDSEAVNEPPPGFQSSTDQATAAENADSILQKSLAHDPPSHFSQGSKIARPERPHHAFPIPFASGPSPPPEAIIPGYKSVKNYSRRATVQVSWSPVSLWVPPSSFPSMQKKDNGYPHQGGASLIEPLLPMNEAGGHRVSDERSGFSRPLERTLSNYNPQRSQSLHSGALPSDPALTPSMPQPVIVSNKSHSTSPASVPPSKISFSTCVEEKAANFQAKPPMARARYFNNYFANPGEILVMWCWVSFEAEAPVRGNGEVPEMWFKDICTGFEYASMCDELKKNVIYENAWIEAFPESAGGMFHMEEILVKRGCLSLFTPKESPQNTWLAYNAVIIFAVRSGIRPHIIERVLGERSNRPGQGSGNRSTLQPGSQVFSQPNFIETQSDAGIPGLLGQGNPRKRFNPDRSQWGSELILSNGGNRTSLTRPEDVDRPNRSVNPRRRLSNPETLFQNAPTPIGPIGIKEANTEFTARVHQMINKIKEKSSFHESFQGYGSLSPPIRRLIRNETFHFWSINLSTPLQFPSIAERGADHFMQRIFPRGGDGVVLFTENILFENLPQAVQIIAWFKKTAPSMKGNWKLVFWPNVMESLEAALQDPGRNQDDDRHICMILALIRNLNSRASCGFQIESLDIAQMDRRNHVVLCLPVVNYGQRNHHSHDAVPSGLTQAEINTDHLVEAFAGWIQHHAARFQHCIALVKLDNKRLFDRWSAWGHITINDIAGFFKTMNLGPDAYHDYLFPPPQVERDDQQADDSPAFQAKPGNLSRTSQIPAESRTPVEGSHPTISSRDPRKANRKT</sequence>
<feature type="region of interest" description="Disordered" evidence="2">
    <location>
        <begin position="150"/>
        <end position="316"/>
    </location>
</feature>
<reference evidence="4" key="2">
    <citation type="journal article" date="2023" name="IMA Fungus">
        <title>Comparative genomic study of the Penicillium genus elucidates a diverse pangenome and 15 lateral gene transfer events.</title>
        <authorList>
            <person name="Petersen C."/>
            <person name="Sorensen T."/>
            <person name="Nielsen M.R."/>
            <person name="Sondergaard T.E."/>
            <person name="Sorensen J.L."/>
            <person name="Fitzpatrick D.A."/>
            <person name="Frisvad J.C."/>
            <person name="Nielsen K.L."/>
        </authorList>
    </citation>
    <scope>NUCLEOTIDE SEQUENCE</scope>
    <source>
        <strain evidence="4">IBT 19713</strain>
    </source>
</reference>
<comment type="caution">
    <text evidence="4">The sequence shown here is derived from an EMBL/GenBank/DDBJ whole genome shotgun (WGS) entry which is preliminary data.</text>
</comment>
<dbReference type="GeneID" id="83200611"/>
<feature type="compositionally biased region" description="Polar residues" evidence="2">
    <location>
        <begin position="381"/>
        <end position="390"/>
    </location>
</feature>
<accession>A0A9W9TSC5</accession>
<feature type="region of interest" description="Disordered" evidence="2">
    <location>
        <begin position="752"/>
        <end position="826"/>
    </location>
</feature>
<feature type="domain" description="Chromo" evidence="3">
    <location>
        <begin position="38"/>
        <end position="74"/>
    </location>
</feature>
<feature type="region of interest" description="Disordered" evidence="2">
    <location>
        <begin position="350"/>
        <end position="437"/>
    </location>
</feature>
<feature type="compositionally biased region" description="Polar residues" evidence="2">
    <location>
        <begin position="724"/>
        <end position="740"/>
    </location>
</feature>
<feature type="region of interest" description="Disordered" evidence="2">
    <location>
        <begin position="499"/>
        <end position="547"/>
    </location>
</feature>
<reference evidence="4" key="1">
    <citation type="submission" date="2022-11" db="EMBL/GenBank/DDBJ databases">
        <authorList>
            <person name="Petersen C."/>
        </authorList>
    </citation>
    <scope>NUCLEOTIDE SEQUENCE</scope>
    <source>
        <strain evidence="4">IBT 19713</strain>
    </source>
</reference>
<comment type="subunit">
    <text evidence="1">Component of the NuA4 histone acetyltransferase complex.</text>
</comment>
<dbReference type="Gene3D" id="2.40.50.40">
    <property type="match status" value="1"/>
</dbReference>
<gene>
    <name evidence="4" type="ORF">N7468_004011</name>
</gene>